<sequence>MSEDTGLQELVAEEVTDQLDVADLIDGGSIEDGIDAGEIGASVGRQFGERLGRTIGASVGGEIHDTLSSAFESGTDAADGEGEEEEENGDGNGGTKPTADTLTLKQLLAELVTAIRTGFVTALDDSNARDSVESIAQNVTEGTSLEGVFETSSETETQEEGADGEDESGAEAAETADADDRDADTELEQAPEDLENLRRETLVDFLGVMSYQDLQSVAKEVGVKANLSREEMTDEIIETVAAEEGDGANGDADERDSGGGGEDGGGGDGGDDTDGESSDSE</sequence>
<feature type="compositionally biased region" description="Acidic residues" evidence="1">
    <location>
        <begin position="269"/>
        <end position="281"/>
    </location>
</feature>
<name>M0BDY3_9EURY</name>
<keyword evidence="3" id="KW-1185">Reference proteome</keyword>
<dbReference type="Proteomes" id="UP000011591">
    <property type="component" value="Unassembled WGS sequence"/>
</dbReference>
<evidence type="ECO:0000256" key="1">
    <source>
        <dbReference type="SAM" id="MobiDB-lite"/>
    </source>
</evidence>
<dbReference type="OrthoDB" id="206276at2157"/>
<feature type="region of interest" description="Disordered" evidence="1">
    <location>
        <begin position="137"/>
        <end position="195"/>
    </location>
</feature>
<feature type="compositionally biased region" description="Acidic residues" evidence="1">
    <location>
        <begin position="78"/>
        <end position="89"/>
    </location>
</feature>
<evidence type="ECO:0000313" key="2">
    <source>
        <dbReference type="EMBL" id="ELZ09025.1"/>
    </source>
</evidence>
<feature type="compositionally biased region" description="Acidic residues" evidence="1">
    <location>
        <begin position="239"/>
        <end position="254"/>
    </location>
</feature>
<feature type="region of interest" description="Disordered" evidence="1">
    <location>
        <begin position="239"/>
        <end position="281"/>
    </location>
</feature>
<protein>
    <submittedName>
        <fullName evidence="2">Uncharacterized protein</fullName>
    </submittedName>
</protein>
<feature type="compositionally biased region" description="Gly residues" evidence="1">
    <location>
        <begin position="258"/>
        <end position="268"/>
    </location>
</feature>
<dbReference type="EMBL" id="AOIP01000012">
    <property type="protein sequence ID" value="ELZ09025.1"/>
    <property type="molecule type" value="Genomic_DNA"/>
</dbReference>
<proteinExistence type="predicted"/>
<evidence type="ECO:0000313" key="3">
    <source>
        <dbReference type="Proteomes" id="UP000011591"/>
    </source>
</evidence>
<organism evidence="2 3">
    <name type="scientific">Natrialba aegyptia DSM 13077</name>
    <dbReference type="NCBI Taxonomy" id="1227491"/>
    <lineage>
        <taxon>Archaea</taxon>
        <taxon>Methanobacteriati</taxon>
        <taxon>Methanobacteriota</taxon>
        <taxon>Stenosarchaea group</taxon>
        <taxon>Halobacteria</taxon>
        <taxon>Halobacteriales</taxon>
        <taxon>Natrialbaceae</taxon>
        <taxon>Natrialba</taxon>
    </lineage>
</organism>
<dbReference type="PATRIC" id="fig|1227491.4.peg.556"/>
<dbReference type="AlphaFoldDB" id="M0BDY3"/>
<reference evidence="2 3" key="1">
    <citation type="journal article" date="2014" name="PLoS Genet.">
        <title>Phylogenetically driven sequencing of extremely halophilic archaea reveals strategies for static and dynamic osmo-response.</title>
        <authorList>
            <person name="Becker E.A."/>
            <person name="Seitzer P.M."/>
            <person name="Tritt A."/>
            <person name="Larsen D."/>
            <person name="Krusor M."/>
            <person name="Yao A.I."/>
            <person name="Wu D."/>
            <person name="Madern D."/>
            <person name="Eisen J.A."/>
            <person name="Darling A.E."/>
            <person name="Facciotti M.T."/>
        </authorList>
    </citation>
    <scope>NUCLEOTIDE SEQUENCE [LARGE SCALE GENOMIC DNA]</scope>
    <source>
        <strain evidence="2 3">DSM 13077</strain>
    </source>
</reference>
<dbReference type="RefSeq" id="WP_006664079.1">
    <property type="nucleotide sequence ID" value="NZ_AOIP01000012.1"/>
</dbReference>
<feature type="region of interest" description="Disordered" evidence="1">
    <location>
        <begin position="72"/>
        <end position="99"/>
    </location>
</feature>
<accession>M0BDY3</accession>
<feature type="compositionally biased region" description="Acidic residues" evidence="1">
    <location>
        <begin position="156"/>
        <end position="194"/>
    </location>
</feature>
<gene>
    <name evidence="2" type="ORF">C480_02708</name>
</gene>
<comment type="caution">
    <text evidence="2">The sequence shown here is derived from an EMBL/GenBank/DDBJ whole genome shotgun (WGS) entry which is preliminary data.</text>
</comment>